<dbReference type="KEGG" id="rhox:RBB84_22880"/>
<dbReference type="Gene3D" id="3.40.50.720">
    <property type="entry name" value="NAD(P)-binding Rossmann-like Domain"/>
    <property type="match status" value="1"/>
</dbReference>
<accession>A0AAU7UVZ4</accession>
<evidence type="ECO:0000256" key="5">
    <source>
        <dbReference type="ARBA" id="ARBA00023027"/>
    </source>
</evidence>
<evidence type="ECO:0000313" key="7">
    <source>
        <dbReference type="EMBL" id="XBW04047.1"/>
    </source>
</evidence>
<dbReference type="PANTHER" id="PTHR43880:SF12">
    <property type="entry name" value="ALCOHOL DEHYDROGENASE CLASS-3"/>
    <property type="match status" value="1"/>
</dbReference>
<dbReference type="GO" id="GO:0051903">
    <property type="term" value="F:S-(hydroxymethyl)glutathione dehydrogenase [NAD(P)+] activity"/>
    <property type="evidence" value="ECO:0007669"/>
    <property type="project" value="TreeGrafter"/>
</dbReference>
<sequence>MTRTATAAVLREYGAPLRLETVTVPELRDDEVLVQIHGVGICHTDLTAATGGVPVPRPVVPGHEGAGVVTEQGSTIVVFDLGAVGTAAVMTARISLCENIIVVAPDPRRHGLARSLGATEVLSPDDHDDLGRHLRHLIGGGADYAVESVGAESVIRQALSSLTSPGVCATLGLRAGRNPVSIDQTHLLSGRTLTGVIEGDVDPHRFLPELAALWRDGHFPVDELVQTFDFTKLDDALAAVASGEIIRAVLTFDIRGNT</sequence>
<evidence type="ECO:0000256" key="1">
    <source>
        <dbReference type="ARBA" id="ARBA00001947"/>
    </source>
</evidence>
<dbReference type="InterPro" id="IPR002328">
    <property type="entry name" value="ADH_Zn_CS"/>
</dbReference>
<dbReference type="InterPro" id="IPR036291">
    <property type="entry name" value="NAD(P)-bd_dom_sf"/>
</dbReference>
<comment type="similarity">
    <text evidence="2">Belongs to the zinc-containing alcohol dehydrogenase family.</text>
</comment>
<dbReference type="EMBL" id="CP132970">
    <property type="protein sequence ID" value="XBW04047.1"/>
    <property type="molecule type" value="Genomic_DNA"/>
</dbReference>
<dbReference type="InterPro" id="IPR013149">
    <property type="entry name" value="ADH-like_C"/>
</dbReference>
<keyword evidence="5" id="KW-0520">NAD</keyword>
<dbReference type="PANTHER" id="PTHR43880">
    <property type="entry name" value="ALCOHOL DEHYDROGENASE"/>
    <property type="match status" value="1"/>
</dbReference>
<evidence type="ECO:0000256" key="2">
    <source>
        <dbReference type="ARBA" id="ARBA00008072"/>
    </source>
</evidence>
<dbReference type="SUPFAM" id="SSF50129">
    <property type="entry name" value="GroES-like"/>
    <property type="match status" value="1"/>
</dbReference>
<protein>
    <submittedName>
        <fullName evidence="7">Zinc-binding dehydrogenase</fullName>
    </submittedName>
</protein>
<keyword evidence="4" id="KW-0862">Zinc</keyword>
<gene>
    <name evidence="7" type="ORF">RBB84_22880</name>
</gene>
<dbReference type="InterPro" id="IPR011032">
    <property type="entry name" value="GroES-like_sf"/>
</dbReference>
<reference evidence="7" key="1">
    <citation type="submission" date="2023-08" db="EMBL/GenBank/DDBJ databases">
        <title>The novel hydrolase IpcH responsible for the initial isoprocarb degradation step in Rhodococcus sp. D-6.</title>
        <authorList>
            <person name="Zhu Q."/>
        </authorList>
    </citation>
    <scope>NUCLEOTIDE SEQUENCE</scope>
    <source>
        <strain evidence="7">D-6</strain>
    </source>
</reference>
<feature type="domain" description="Enoyl reductase (ER)" evidence="6">
    <location>
        <begin position="14"/>
        <end position="250"/>
    </location>
</feature>
<evidence type="ECO:0000256" key="4">
    <source>
        <dbReference type="ARBA" id="ARBA00022833"/>
    </source>
</evidence>
<organism evidence="7">
    <name type="scientific">Rhodococcus sp. D-6</name>
    <dbReference type="NCBI Taxonomy" id="1387842"/>
    <lineage>
        <taxon>Bacteria</taxon>
        <taxon>Bacillati</taxon>
        <taxon>Actinomycetota</taxon>
        <taxon>Actinomycetes</taxon>
        <taxon>Mycobacteriales</taxon>
        <taxon>Nocardiaceae</taxon>
        <taxon>Rhodococcus</taxon>
    </lineage>
</organism>
<proteinExistence type="inferred from homology"/>
<dbReference type="SMART" id="SM00829">
    <property type="entry name" value="PKS_ER"/>
    <property type="match status" value="1"/>
</dbReference>
<comment type="cofactor">
    <cofactor evidence="1">
        <name>Zn(2+)</name>
        <dbReference type="ChEBI" id="CHEBI:29105"/>
    </cofactor>
</comment>
<evidence type="ECO:0000256" key="3">
    <source>
        <dbReference type="ARBA" id="ARBA00022723"/>
    </source>
</evidence>
<dbReference type="GO" id="GO:0008270">
    <property type="term" value="F:zinc ion binding"/>
    <property type="evidence" value="ECO:0007669"/>
    <property type="project" value="InterPro"/>
</dbReference>
<dbReference type="Gene3D" id="3.90.180.10">
    <property type="entry name" value="Medium-chain alcohol dehydrogenases, catalytic domain"/>
    <property type="match status" value="2"/>
</dbReference>
<dbReference type="FunFam" id="3.40.50.720:FF:000003">
    <property type="entry name" value="S-(hydroxymethyl)glutathione dehydrogenase"/>
    <property type="match status" value="1"/>
</dbReference>
<name>A0AAU7UVZ4_9NOCA</name>
<keyword evidence="3" id="KW-0479">Metal-binding</keyword>
<evidence type="ECO:0000259" key="6">
    <source>
        <dbReference type="SMART" id="SM00829"/>
    </source>
</evidence>
<dbReference type="GO" id="GO:0046294">
    <property type="term" value="P:formaldehyde catabolic process"/>
    <property type="evidence" value="ECO:0007669"/>
    <property type="project" value="TreeGrafter"/>
</dbReference>
<dbReference type="SUPFAM" id="SSF51735">
    <property type="entry name" value="NAD(P)-binding Rossmann-fold domains"/>
    <property type="match status" value="1"/>
</dbReference>
<dbReference type="Pfam" id="PF00107">
    <property type="entry name" value="ADH_zinc_N"/>
    <property type="match status" value="1"/>
</dbReference>
<dbReference type="AlphaFoldDB" id="A0AAU7UVZ4"/>
<dbReference type="InterPro" id="IPR020843">
    <property type="entry name" value="ER"/>
</dbReference>
<dbReference type="GO" id="GO:0005829">
    <property type="term" value="C:cytosol"/>
    <property type="evidence" value="ECO:0007669"/>
    <property type="project" value="TreeGrafter"/>
</dbReference>
<dbReference type="RefSeq" id="WP_064256697.1">
    <property type="nucleotide sequence ID" value="NZ_CP132970.1"/>
</dbReference>
<dbReference type="PROSITE" id="PS00059">
    <property type="entry name" value="ADH_ZINC"/>
    <property type="match status" value="1"/>
</dbReference>